<dbReference type="EMBL" id="JAPWIE010000002">
    <property type="protein sequence ID" value="MCZ4549623.1"/>
    <property type="molecule type" value="Genomic_DNA"/>
</dbReference>
<dbReference type="PROSITE" id="PS50975">
    <property type="entry name" value="ATP_GRASP"/>
    <property type="match status" value="1"/>
</dbReference>
<evidence type="ECO:0000313" key="3">
    <source>
        <dbReference type="EMBL" id="MCZ4549623.1"/>
    </source>
</evidence>
<proteinExistence type="predicted"/>
<evidence type="ECO:0000259" key="2">
    <source>
        <dbReference type="PROSITE" id="PS50975"/>
    </source>
</evidence>
<name>A0ABT4MRI6_GORRU</name>
<dbReference type="PANTHER" id="PTHR39217:SF1">
    <property type="entry name" value="GLUTATHIONE SYNTHETASE"/>
    <property type="match status" value="1"/>
</dbReference>
<feature type="domain" description="ATP-grasp" evidence="2">
    <location>
        <begin position="102"/>
        <end position="301"/>
    </location>
</feature>
<evidence type="ECO:0000313" key="4">
    <source>
        <dbReference type="Proteomes" id="UP001067235"/>
    </source>
</evidence>
<protein>
    <recommendedName>
        <fullName evidence="2">ATP-grasp domain-containing protein</fullName>
    </recommendedName>
</protein>
<dbReference type="SUPFAM" id="SSF56059">
    <property type="entry name" value="Glutathione synthetase ATP-binding domain-like"/>
    <property type="match status" value="1"/>
</dbReference>
<dbReference type="RefSeq" id="WP_301570139.1">
    <property type="nucleotide sequence ID" value="NZ_JAPWIE010000002.1"/>
</dbReference>
<organism evidence="3 4">
    <name type="scientific">Gordonia rubripertincta</name>
    <name type="common">Rhodococcus corallinus</name>
    <dbReference type="NCBI Taxonomy" id="36822"/>
    <lineage>
        <taxon>Bacteria</taxon>
        <taxon>Bacillati</taxon>
        <taxon>Actinomycetota</taxon>
        <taxon>Actinomycetes</taxon>
        <taxon>Mycobacteriales</taxon>
        <taxon>Gordoniaceae</taxon>
        <taxon>Gordonia</taxon>
    </lineage>
</organism>
<keyword evidence="4" id="KW-1185">Reference proteome</keyword>
<dbReference type="PANTHER" id="PTHR39217">
    <property type="match status" value="1"/>
</dbReference>
<dbReference type="Proteomes" id="UP001067235">
    <property type="component" value="Unassembled WGS sequence"/>
</dbReference>
<evidence type="ECO:0000256" key="1">
    <source>
        <dbReference type="PROSITE-ProRule" id="PRU00409"/>
    </source>
</evidence>
<keyword evidence="1" id="KW-0067">ATP-binding</keyword>
<comment type="caution">
    <text evidence="3">The sequence shown here is derived from an EMBL/GenBank/DDBJ whole genome shotgun (WGS) entry which is preliminary data.</text>
</comment>
<keyword evidence="1" id="KW-0547">Nucleotide-binding</keyword>
<dbReference type="InterPro" id="IPR011761">
    <property type="entry name" value="ATP-grasp"/>
</dbReference>
<sequence length="306" mass="31994">MSAESDKSPIPSPPTVVLAACAQLPTGDGDDDGLIDALTAAGLSARWLAWDDPEINSADGVVLRATWDYPDRLDEFLAWAEGVDLLINSASMVRWNSDKGYLLDLEAAGIPIVPTAVVAPDETVSIPEGEVVVKPAVAGGSRGAARFTDPQHAADHAAALQAAGHRVVVQPFDPAVAEGETALVYIAGQRSHAFTKGPMLPEPGVEGKLDESGLYLVESLAPASPRDEFWELGDSVLTAAAHAVGVMPANILYARVDLLGSGGSGPRLLEFEAVEPSLGWHQLPETKRGPAMARFALATAAALARR</sequence>
<dbReference type="PROSITE" id="PS51257">
    <property type="entry name" value="PROKAR_LIPOPROTEIN"/>
    <property type="match status" value="1"/>
</dbReference>
<accession>A0ABT4MRI6</accession>
<dbReference type="InterPro" id="IPR053191">
    <property type="entry name" value="DcsG_Biosynth_Enzyme"/>
</dbReference>
<gene>
    <name evidence="3" type="ORF">O4213_06500</name>
</gene>
<reference evidence="3" key="1">
    <citation type="submission" date="2022-12" db="EMBL/GenBank/DDBJ databases">
        <authorList>
            <person name="Krivoruchko A.V."/>
            <person name="Elkin A."/>
        </authorList>
    </citation>
    <scope>NUCLEOTIDE SEQUENCE</scope>
    <source>
        <strain evidence="3">IEGM 1388</strain>
    </source>
</reference>